<feature type="DNA-binding region" description="Fork-head" evidence="2">
    <location>
        <begin position="333"/>
        <end position="422"/>
    </location>
</feature>
<dbReference type="PRINTS" id="PR00053">
    <property type="entry name" value="FORKHEAD"/>
</dbReference>
<keyword evidence="2" id="KW-0539">Nucleus</keyword>
<feature type="compositionally biased region" description="Low complexity" evidence="3">
    <location>
        <begin position="58"/>
        <end position="87"/>
    </location>
</feature>
<feature type="region of interest" description="Disordered" evidence="3">
    <location>
        <begin position="781"/>
        <end position="834"/>
    </location>
</feature>
<dbReference type="InterPro" id="IPR050211">
    <property type="entry name" value="FOX_domain-containing"/>
</dbReference>
<feature type="compositionally biased region" description="Low complexity" evidence="3">
    <location>
        <begin position="254"/>
        <end position="265"/>
    </location>
</feature>
<feature type="region of interest" description="Disordered" evidence="3">
    <location>
        <begin position="43"/>
        <end position="234"/>
    </location>
</feature>
<reference evidence="6" key="2">
    <citation type="submission" date="2015-01" db="EMBL/GenBank/DDBJ databases">
        <title>Evolutionary Origins and Diversification of the Mycorrhizal Mutualists.</title>
        <authorList>
            <consortium name="DOE Joint Genome Institute"/>
            <consortium name="Mycorrhizal Genomics Consortium"/>
            <person name="Kohler A."/>
            <person name="Kuo A."/>
            <person name="Nagy L.G."/>
            <person name="Floudas D."/>
            <person name="Copeland A."/>
            <person name="Barry K.W."/>
            <person name="Cichocki N."/>
            <person name="Veneault-Fourrey C."/>
            <person name="LaButti K."/>
            <person name="Lindquist E.A."/>
            <person name="Lipzen A."/>
            <person name="Lundell T."/>
            <person name="Morin E."/>
            <person name="Murat C."/>
            <person name="Riley R."/>
            <person name="Ohm R."/>
            <person name="Sun H."/>
            <person name="Tunlid A."/>
            <person name="Henrissat B."/>
            <person name="Grigoriev I.V."/>
            <person name="Hibbett D.S."/>
            <person name="Martin F."/>
        </authorList>
    </citation>
    <scope>NUCLEOTIDE SEQUENCE [LARGE SCALE GENOMIC DNA]</scope>
    <source>
        <strain evidence="6">h7</strain>
    </source>
</reference>
<reference evidence="5 6" key="1">
    <citation type="submission" date="2014-04" db="EMBL/GenBank/DDBJ databases">
        <authorList>
            <consortium name="DOE Joint Genome Institute"/>
            <person name="Kuo A."/>
            <person name="Gay G."/>
            <person name="Dore J."/>
            <person name="Kohler A."/>
            <person name="Nagy L.G."/>
            <person name="Floudas D."/>
            <person name="Copeland A."/>
            <person name="Barry K.W."/>
            <person name="Cichocki N."/>
            <person name="Veneault-Fourrey C."/>
            <person name="LaButti K."/>
            <person name="Lindquist E.A."/>
            <person name="Lipzen A."/>
            <person name="Lundell T."/>
            <person name="Morin E."/>
            <person name="Murat C."/>
            <person name="Sun H."/>
            <person name="Tunlid A."/>
            <person name="Henrissat B."/>
            <person name="Grigoriev I.V."/>
            <person name="Hibbett D.S."/>
            <person name="Martin F."/>
            <person name="Nordberg H.P."/>
            <person name="Cantor M.N."/>
            <person name="Hua S.X."/>
        </authorList>
    </citation>
    <scope>NUCLEOTIDE SEQUENCE [LARGE SCALE GENOMIC DNA]</scope>
    <source>
        <strain evidence="6">h7</strain>
    </source>
</reference>
<feature type="region of interest" description="Disordered" evidence="3">
    <location>
        <begin position="253"/>
        <end position="324"/>
    </location>
</feature>
<dbReference type="GO" id="GO:0030154">
    <property type="term" value="P:cell differentiation"/>
    <property type="evidence" value="ECO:0007669"/>
    <property type="project" value="TreeGrafter"/>
</dbReference>
<evidence type="ECO:0000256" key="3">
    <source>
        <dbReference type="SAM" id="MobiDB-lite"/>
    </source>
</evidence>
<evidence type="ECO:0000313" key="6">
    <source>
        <dbReference type="Proteomes" id="UP000053424"/>
    </source>
</evidence>
<feature type="compositionally biased region" description="Basic and acidic residues" evidence="3">
    <location>
        <begin position="102"/>
        <end position="118"/>
    </location>
</feature>
<dbReference type="HOGENOM" id="CLU_341631_0_0_1"/>
<evidence type="ECO:0000256" key="1">
    <source>
        <dbReference type="ARBA" id="ARBA00023125"/>
    </source>
</evidence>
<feature type="compositionally biased region" description="Pro residues" evidence="3">
    <location>
        <begin position="278"/>
        <end position="289"/>
    </location>
</feature>
<dbReference type="PROSITE" id="PS50039">
    <property type="entry name" value="FORK_HEAD_3"/>
    <property type="match status" value="1"/>
</dbReference>
<feature type="compositionally biased region" description="Low complexity" evidence="3">
    <location>
        <begin position="738"/>
        <end position="757"/>
    </location>
</feature>
<dbReference type="GO" id="GO:0000978">
    <property type="term" value="F:RNA polymerase II cis-regulatory region sequence-specific DNA binding"/>
    <property type="evidence" value="ECO:0007669"/>
    <property type="project" value="TreeGrafter"/>
</dbReference>
<feature type="region of interest" description="Disordered" evidence="3">
    <location>
        <begin position="904"/>
        <end position="924"/>
    </location>
</feature>
<dbReference type="GO" id="GO:0009653">
    <property type="term" value="P:anatomical structure morphogenesis"/>
    <property type="evidence" value="ECO:0007669"/>
    <property type="project" value="TreeGrafter"/>
</dbReference>
<proteinExistence type="predicted"/>
<dbReference type="EMBL" id="KN831773">
    <property type="protein sequence ID" value="KIM44921.1"/>
    <property type="molecule type" value="Genomic_DNA"/>
</dbReference>
<evidence type="ECO:0000313" key="5">
    <source>
        <dbReference type="EMBL" id="KIM44921.1"/>
    </source>
</evidence>
<dbReference type="GO" id="GO:0005634">
    <property type="term" value="C:nucleus"/>
    <property type="evidence" value="ECO:0007669"/>
    <property type="project" value="UniProtKB-SubCell"/>
</dbReference>
<dbReference type="PANTHER" id="PTHR11829">
    <property type="entry name" value="FORKHEAD BOX PROTEIN"/>
    <property type="match status" value="1"/>
</dbReference>
<dbReference type="SMART" id="SM00339">
    <property type="entry name" value="FH"/>
    <property type="match status" value="1"/>
</dbReference>
<evidence type="ECO:0000259" key="4">
    <source>
        <dbReference type="PROSITE" id="PS50039"/>
    </source>
</evidence>
<keyword evidence="6" id="KW-1185">Reference proteome</keyword>
<dbReference type="Proteomes" id="UP000053424">
    <property type="component" value="Unassembled WGS sequence"/>
</dbReference>
<accession>A0A0C3CMB0</accession>
<dbReference type="InterPro" id="IPR036388">
    <property type="entry name" value="WH-like_DNA-bd_sf"/>
</dbReference>
<dbReference type="InterPro" id="IPR001766">
    <property type="entry name" value="Fork_head_dom"/>
</dbReference>
<dbReference type="Gene3D" id="1.10.10.10">
    <property type="entry name" value="Winged helix-like DNA-binding domain superfamily/Winged helix DNA-binding domain"/>
    <property type="match status" value="1"/>
</dbReference>
<dbReference type="STRING" id="686832.A0A0C3CMB0"/>
<dbReference type="SUPFAM" id="SSF46785">
    <property type="entry name" value="Winged helix' DNA-binding domain"/>
    <property type="match status" value="1"/>
</dbReference>
<protein>
    <recommendedName>
        <fullName evidence="4">Fork-head domain-containing protein</fullName>
    </recommendedName>
</protein>
<feature type="compositionally biased region" description="Basic and acidic residues" evidence="3">
    <location>
        <begin position="44"/>
        <end position="57"/>
    </location>
</feature>
<feature type="compositionally biased region" description="Polar residues" evidence="3">
    <location>
        <begin position="820"/>
        <end position="829"/>
    </location>
</feature>
<dbReference type="GO" id="GO:0000981">
    <property type="term" value="F:DNA-binding transcription factor activity, RNA polymerase II-specific"/>
    <property type="evidence" value="ECO:0007669"/>
    <property type="project" value="TreeGrafter"/>
</dbReference>
<feature type="region of interest" description="Disordered" evidence="3">
    <location>
        <begin position="550"/>
        <end position="621"/>
    </location>
</feature>
<evidence type="ECO:0000256" key="2">
    <source>
        <dbReference type="PROSITE-ProRule" id="PRU00089"/>
    </source>
</evidence>
<comment type="subcellular location">
    <subcellularLocation>
        <location evidence="2">Nucleus</location>
    </subcellularLocation>
</comment>
<feature type="region of interest" description="Disordered" evidence="3">
    <location>
        <begin position="434"/>
        <end position="477"/>
    </location>
</feature>
<feature type="compositionally biased region" description="Low complexity" evidence="3">
    <location>
        <begin position="554"/>
        <end position="591"/>
    </location>
</feature>
<feature type="compositionally biased region" description="Basic residues" evidence="3">
    <location>
        <begin position="697"/>
        <end position="706"/>
    </location>
</feature>
<organism evidence="5 6">
    <name type="scientific">Hebeloma cylindrosporum</name>
    <dbReference type="NCBI Taxonomy" id="76867"/>
    <lineage>
        <taxon>Eukaryota</taxon>
        <taxon>Fungi</taxon>
        <taxon>Dikarya</taxon>
        <taxon>Basidiomycota</taxon>
        <taxon>Agaricomycotina</taxon>
        <taxon>Agaricomycetes</taxon>
        <taxon>Agaricomycetidae</taxon>
        <taxon>Agaricales</taxon>
        <taxon>Agaricineae</taxon>
        <taxon>Hymenogastraceae</taxon>
        <taxon>Hebeloma</taxon>
    </lineage>
</organism>
<name>A0A0C3CMB0_HEBCY</name>
<feature type="compositionally biased region" description="Low complexity" evidence="3">
    <location>
        <begin position="215"/>
        <end position="224"/>
    </location>
</feature>
<dbReference type="InterPro" id="IPR036390">
    <property type="entry name" value="WH_DNA-bd_sf"/>
</dbReference>
<dbReference type="OrthoDB" id="5954824at2759"/>
<dbReference type="Pfam" id="PF00250">
    <property type="entry name" value="Forkhead"/>
    <property type="match status" value="1"/>
</dbReference>
<dbReference type="PANTHER" id="PTHR11829:SF343">
    <property type="entry name" value="FORK-HEAD DOMAIN-CONTAINING PROTEIN"/>
    <property type="match status" value="1"/>
</dbReference>
<feature type="domain" description="Fork-head" evidence="4">
    <location>
        <begin position="333"/>
        <end position="422"/>
    </location>
</feature>
<feature type="region of interest" description="Disordered" evidence="3">
    <location>
        <begin position="683"/>
        <end position="760"/>
    </location>
</feature>
<sequence>MTEPQVSPISQLLHTLGITREDLDKRSDQMRRFLTADGAMSSRVLERDSSYRARSGSDLRSSSRSVGSSSSLARSLSRASSSSLRDGTPPATPVKSEPQDIEMPHRRMDSMEMVLERQRRQRKSRRERERGSSKNRQHPPSPSPSSASVSGQSLDSFMHSRDDPRQPGAGSAEVPQNGSTETSEPPPVTPHKNKYYRDHTNLSSDSSSRKDTTCKTETPTPTRPVAQNPFQSQPLPQYYAYLGYPQFMPMAYRPPQASSSSSIPITPQPPFRKKAASPLPPSSPPPPASSPMSSPTRGANLVSSPGPMGPAPEETEYDNLPYKLPPGPYLPNKPDLSYAALVGRAILSSPEHRLTLQEIYDWITIVYPHYKRGETTWMNSIRHVLSTTVCFRKVPRDRSIGRTLWAIYDEDLVCFKDGGFKKHLCKDYITGNDGKEKPVSSAKGKAKTRKRGGDDDDIADGRKTKKARKDTTTFAAASSSDSAVAQTSFLGPAALTAHPLFPPTRPTAHHQPYYQSCVQQPQGFATEVLFPPLPPTAAFNRVVNNNGAPSSMLTSSDTTITDIDPSPPSTQSRSSSVPPSISSSISSSSVPELTPNGNSSSPPSSFLATSDIDVDMPGTCPPSVKDDLCQIESETETPVSADGDDDAIFSAVTTLLGPVKFWGESPKTSGLLQPGIELLNFDSDSDGDASTSLQDKKGKKKQHLRNSKNSSFPPVPTSPTLNVRVKSTIRTKSGDAGRPTTPISSYTIPSTPPRSTTHQISSMRTPLSHKGLHMSPTASLAHYKSNLDPPPVYNGGVAPLDVAPEPEEDDPMRTPRKRGSASQQQTNTAAYFGQPVTPRRLVFPTSLADSPFRTPIGGLGASPFRTPGSRIYDPHDPRTLLDEELNRISGGYDDSPAGLFGKGRGSLLYDSPGLDSPGKWSKWW</sequence>
<dbReference type="AlphaFoldDB" id="A0A0C3CMB0"/>
<keyword evidence="1 2" id="KW-0238">DNA-binding</keyword>
<feature type="compositionally biased region" description="Low complexity" evidence="3">
    <location>
        <begin position="144"/>
        <end position="153"/>
    </location>
</feature>
<gene>
    <name evidence="5" type="ORF">M413DRAFT_442898</name>
</gene>